<dbReference type="InterPro" id="IPR029058">
    <property type="entry name" value="AB_hydrolase_fold"/>
</dbReference>
<dbReference type="Pfam" id="PF00561">
    <property type="entry name" value="Abhydrolase_1"/>
    <property type="match status" value="1"/>
</dbReference>
<dbReference type="AlphaFoldDB" id="A0A8S8X7M1"/>
<keyword evidence="1" id="KW-0732">Signal</keyword>
<gene>
    <name evidence="3" type="ORF">TMPK1_07010</name>
</gene>
<organism evidence="3 4">
    <name type="scientific">Roseiterribacter gracilis</name>
    <dbReference type="NCBI Taxonomy" id="2812848"/>
    <lineage>
        <taxon>Bacteria</taxon>
        <taxon>Pseudomonadati</taxon>
        <taxon>Pseudomonadota</taxon>
        <taxon>Alphaproteobacteria</taxon>
        <taxon>Rhodospirillales</taxon>
        <taxon>Roseiterribacteraceae</taxon>
        <taxon>Roseiterribacter</taxon>
    </lineage>
</organism>
<sequence length="350" mass="38540">MLLRLGILVAVALGFAHPSIAKETSAPPAAKLVMEEAMVPTGEPGISIYVRNKRPADMKNFSPERTILFVHGSTYPAETAFDLKLAGTSWMEYIASRGYDVWLVDLRGYGKSSRPKEMSLPPEQNEPLVRTVTAVKDVGSAVDHILAKRKLSKLNLLGWSWGTTIMATYTTENAAKVNRLVLYAPQWLRDTPSLTAQPGPLGAYRSVKREAALARWLTGVAEDKKKDLIPAGFFDAWADATFASDPEGAKMNPPVLRAPNGTVADSKDFWQAGKPVYDPAKITVPTLLIGAEWDQDTPVTLARTLYSLLVNAPEKRLVTIGEGTHTVLMEKNRMQLFREVQLFFDEGLKS</sequence>
<proteinExistence type="predicted"/>
<dbReference type="Gene3D" id="3.40.50.1820">
    <property type="entry name" value="alpha/beta hydrolase"/>
    <property type="match status" value="1"/>
</dbReference>
<feature type="domain" description="AB hydrolase-1" evidence="2">
    <location>
        <begin position="90"/>
        <end position="331"/>
    </location>
</feature>
<dbReference type="PANTHER" id="PTHR43798:SF33">
    <property type="entry name" value="HYDROLASE, PUTATIVE (AFU_ORTHOLOGUE AFUA_2G14860)-RELATED"/>
    <property type="match status" value="1"/>
</dbReference>
<dbReference type="GO" id="GO:0016020">
    <property type="term" value="C:membrane"/>
    <property type="evidence" value="ECO:0007669"/>
    <property type="project" value="TreeGrafter"/>
</dbReference>
<feature type="signal peptide" evidence="1">
    <location>
        <begin position="1"/>
        <end position="21"/>
    </location>
</feature>
<dbReference type="Proteomes" id="UP000681075">
    <property type="component" value="Unassembled WGS sequence"/>
</dbReference>
<dbReference type="RefSeq" id="WP_420241492.1">
    <property type="nucleotide sequence ID" value="NZ_BOPV01000001.1"/>
</dbReference>
<dbReference type="PANTHER" id="PTHR43798">
    <property type="entry name" value="MONOACYLGLYCEROL LIPASE"/>
    <property type="match status" value="1"/>
</dbReference>
<dbReference type="SUPFAM" id="SSF53474">
    <property type="entry name" value="alpha/beta-Hydrolases"/>
    <property type="match status" value="1"/>
</dbReference>
<keyword evidence="3" id="KW-0378">Hydrolase</keyword>
<evidence type="ECO:0000256" key="1">
    <source>
        <dbReference type="SAM" id="SignalP"/>
    </source>
</evidence>
<reference evidence="3" key="1">
    <citation type="submission" date="2021-02" db="EMBL/GenBank/DDBJ databases">
        <title>Genome sequence of Rhodospirillales sp. strain TMPK1 isolated from soil.</title>
        <authorList>
            <person name="Nakai R."/>
            <person name="Kusada H."/>
            <person name="Tamaki H."/>
        </authorList>
    </citation>
    <scope>NUCLEOTIDE SEQUENCE</scope>
    <source>
        <strain evidence="3">TMPK1</strain>
    </source>
</reference>
<evidence type="ECO:0000313" key="4">
    <source>
        <dbReference type="Proteomes" id="UP000681075"/>
    </source>
</evidence>
<protein>
    <submittedName>
        <fullName evidence="3">Alpha/beta hydrolase</fullName>
    </submittedName>
</protein>
<dbReference type="EMBL" id="BOPV01000001">
    <property type="protein sequence ID" value="GIL38464.1"/>
    <property type="molecule type" value="Genomic_DNA"/>
</dbReference>
<feature type="chain" id="PRO_5035843282" evidence="1">
    <location>
        <begin position="22"/>
        <end position="350"/>
    </location>
</feature>
<evidence type="ECO:0000313" key="3">
    <source>
        <dbReference type="EMBL" id="GIL38464.1"/>
    </source>
</evidence>
<dbReference type="GO" id="GO:0046464">
    <property type="term" value="P:acylglycerol catabolic process"/>
    <property type="evidence" value="ECO:0007669"/>
    <property type="project" value="TreeGrafter"/>
</dbReference>
<keyword evidence="4" id="KW-1185">Reference proteome</keyword>
<dbReference type="InterPro" id="IPR050266">
    <property type="entry name" value="AB_hydrolase_sf"/>
</dbReference>
<dbReference type="GO" id="GO:0047372">
    <property type="term" value="F:monoacylglycerol lipase activity"/>
    <property type="evidence" value="ECO:0007669"/>
    <property type="project" value="TreeGrafter"/>
</dbReference>
<evidence type="ECO:0000259" key="2">
    <source>
        <dbReference type="Pfam" id="PF00561"/>
    </source>
</evidence>
<comment type="caution">
    <text evidence="3">The sequence shown here is derived from an EMBL/GenBank/DDBJ whole genome shotgun (WGS) entry which is preliminary data.</text>
</comment>
<name>A0A8S8X7M1_9PROT</name>
<dbReference type="InterPro" id="IPR000073">
    <property type="entry name" value="AB_hydrolase_1"/>
</dbReference>
<accession>A0A8S8X7M1</accession>